<evidence type="ECO:0000256" key="2">
    <source>
        <dbReference type="ARBA" id="ARBA00022452"/>
    </source>
</evidence>
<dbReference type="GO" id="GO:1990281">
    <property type="term" value="C:efflux pump complex"/>
    <property type="evidence" value="ECO:0007669"/>
    <property type="project" value="TreeGrafter"/>
</dbReference>
<keyword evidence="5" id="KW-0998">Cell outer membrane</keyword>
<reference evidence="9 10" key="1">
    <citation type="submission" date="2020-08" db="EMBL/GenBank/DDBJ databases">
        <title>Genome sequencing of Purple Non-Sulfur Bacteria from various extreme environments.</title>
        <authorList>
            <person name="Mayer M."/>
        </authorList>
    </citation>
    <scope>NUCLEOTIDE SEQUENCE [LARGE SCALE GENOMIC DNA]</scope>
    <source>
        <strain evidence="9 10">2761</strain>
    </source>
</reference>
<name>A0A840GI01_RHOTE</name>
<protein>
    <submittedName>
        <fullName evidence="9">Outer membrane protein TolC</fullName>
    </submittedName>
</protein>
<dbReference type="EMBL" id="JACIGE010000007">
    <property type="protein sequence ID" value="MBB4247809.1"/>
    <property type="molecule type" value="Genomic_DNA"/>
</dbReference>
<evidence type="ECO:0000313" key="10">
    <source>
        <dbReference type="Proteomes" id="UP000587070"/>
    </source>
</evidence>
<dbReference type="GO" id="GO:0015288">
    <property type="term" value="F:porin activity"/>
    <property type="evidence" value="ECO:0007669"/>
    <property type="project" value="TreeGrafter"/>
</dbReference>
<dbReference type="PANTHER" id="PTHR30026:SF20">
    <property type="entry name" value="OUTER MEMBRANE PROTEIN TOLC"/>
    <property type="match status" value="1"/>
</dbReference>
<dbReference type="GO" id="GO:0009279">
    <property type="term" value="C:cell outer membrane"/>
    <property type="evidence" value="ECO:0007669"/>
    <property type="project" value="UniProtKB-SubCell"/>
</dbReference>
<evidence type="ECO:0000256" key="5">
    <source>
        <dbReference type="ARBA" id="ARBA00023237"/>
    </source>
</evidence>
<keyword evidence="6" id="KW-0175">Coiled coil</keyword>
<sequence>MMPRHLHRLLPLTLALAFSASAHPTDPAGGPFTATATSSATASVSSYPGELPPAEQAIAAIHQAPEVLGALATIDAEAARRRALEAGPYEWAVRLGNQQRRIDASDAAAQRYREWSAALERPLRLPGKASLDAAIGAQGVAQAKVGHADAMHETARSLLAAWFNWLRESDTARQWQRQSESLQRQREATARRVALGDGARLELMQAEAAAAQAQAALEQARRRTAVAAAELRSRFPAITLPATPPTAAQPQPLAGDIGEWREHLLKENHELRLARAGTQQARLLANRSDAERTPDPTVGMHVGSDRGGEERVSGLTLSIPLPGGARAANAQREGALASVAAQREAATLAKVNAEISGALAAVETAYAGWQSSEDAAQRLEQAAALMARARTLGEAALGDVLLAQRQANEARLAANATRLEALEARYRLLLDTHQLWAYADEDDD</sequence>
<gene>
    <name evidence="9" type="ORF">GGD90_002194</name>
</gene>
<evidence type="ECO:0000256" key="4">
    <source>
        <dbReference type="ARBA" id="ARBA00023136"/>
    </source>
</evidence>
<organism evidence="9 10">
    <name type="scientific">Rhodocyclus tenuis</name>
    <name type="common">Rhodospirillum tenue</name>
    <dbReference type="NCBI Taxonomy" id="1066"/>
    <lineage>
        <taxon>Bacteria</taxon>
        <taxon>Pseudomonadati</taxon>
        <taxon>Pseudomonadota</taxon>
        <taxon>Betaproteobacteria</taxon>
        <taxon>Rhodocyclales</taxon>
        <taxon>Rhodocyclaceae</taxon>
        <taxon>Rhodocyclus</taxon>
    </lineage>
</organism>
<feature type="chain" id="PRO_5032899620" evidence="8">
    <location>
        <begin position="23"/>
        <end position="444"/>
    </location>
</feature>
<dbReference type="Proteomes" id="UP000587070">
    <property type="component" value="Unassembled WGS sequence"/>
</dbReference>
<comment type="caution">
    <text evidence="9">The sequence shown here is derived from an EMBL/GenBank/DDBJ whole genome shotgun (WGS) entry which is preliminary data.</text>
</comment>
<evidence type="ECO:0000256" key="8">
    <source>
        <dbReference type="SAM" id="SignalP"/>
    </source>
</evidence>
<evidence type="ECO:0000256" key="3">
    <source>
        <dbReference type="ARBA" id="ARBA00022692"/>
    </source>
</evidence>
<dbReference type="PANTHER" id="PTHR30026">
    <property type="entry name" value="OUTER MEMBRANE PROTEIN TOLC"/>
    <property type="match status" value="1"/>
</dbReference>
<accession>A0A840GI01</accession>
<dbReference type="SUPFAM" id="SSF56954">
    <property type="entry name" value="Outer membrane efflux proteins (OEP)"/>
    <property type="match status" value="1"/>
</dbReference>
<proteinExistence type="predicted"/>
<evidence type="ECO:0000256" key="7">
    <source>
        <dbReference type="SAM" id="MobiDB-lite"/>
    </source>
</evidence>
<evidence type="ECO:0000256" key="1">
    <source>
        <dbReference type="ARBA" id="ARBA00004442"/>
    </source>
</evidence>
<comment type="subcellular location">
    <subcellularLocation>
        <location evidence="1">Cell outer membrane</location>
    </subcellularLocation>
</comment>
<dbReference type="RefSeq" id="WP_153116770.1">
    <property type="nucleotide sequence ID" value="NZ_JACIGE010000007.1"/>
</dbReference>
<evidence type="ECO:0000313" key="9">
    <source>
        <dbReference type="EMBL" id="MBB4247809.1"/>
    </source>
</evidence>
<evidence type="ECO:0000256" key="6">
    <source>
        <dbReference type="SAM" id="Coils"/>
    </source>
</evidence>
<keyword evidence="8" id="KW-0732">Signal</keyword>
<keyword evidence="3" id="KW-0812">Transmembrane</keyword>
<dbReference type="GO" id="GO:0015562">
    <property type="term" value="F:efflux transmembrane transporter activity"/>
    <property type="evidence" value="ECO:0007669"/>
    <property type="project" value="InterPro"/>
</dbReference>
<dbReference type="InterPro" id="IPR051906">
    <property type="entry name" value="TolC-like"/>
</dbReference>
<dbReference type="OrthoDB" id="7616984at2"/>
<keyword evidence="2" id="KW-1134">Transmembrane beta strand</keyword>
<dbReference type="AlphaFoldDB" id="A0A840GI01"/>
<dbReference type="Gene3D" id="1.20.1600.10">
    <property type="entry name" value="Outer membrane efflux proteins (OEP)"/>
    <property type="match status" value="1"/>
</dbReference>
<keyword evidence="10" id="KW-1185">Reference proteome</keyword>
<feature type="signal peptide" evidence="8">
    <location>
        <begin position="1"/>
        <end position="22"/>
    </location>
</feature>
<feature type="coiled-coil region" evidence="6">
    <location>
        <begin position="172"/>
        <end position="230"/>
    </location>
</feature>
<feature type="region of interest" description="Disordered" evidence="7">
    <location>
        <begin position="290"/>
        <end position="310"/>
    </location>
</feature>
<keyword evidence="4" id="KW-0472">Membrane</keyword>